<proteinExistence type="predicted"/>
<dbReference type="Pfam" id="PF01926">
    <property type="entry name" value="MMR_HSR1"/>
    <property type="match status" value="2"/>
</dbReference>
<evidence type="ECO:0000313" key="3">
    <source>
        <dbReference type="EMBL" id="KAF9321226.1"/>
    </source>
</evidence>
<feature type="region of interest" description="Disordered" evidence="1">
    <location>
        <begin position="256"/>
        <end position="278"/>
    </location>
</feature>
<dbReference type="EMBL" id="JAAAUY010001640">
    <property type="protein sequence ID" value="KAF9321226.1"/>
    <property type="molecule type" value="Genomic_DNA"/>
</dbReference>
<reference evidence="3" key="1">
    <citation type="journal article" date="2020" name="Fungal Divers.">
        <title>Resolving the Mortierellaceae phylogeny through synthesis of multi-gene phylogenetics and phylogenomics.</title>
        <authorList>
            <person name="Vandepol N."/>
            <person name="Liber J."/>
            <person name="Desiro A."/>
            <person name="Na H."/>
            <person name="Kennedy M."/>
            <person name="Barry K."/>
            <person name="Grigoriev I.V."/>
            <person name="Miller A.N."/>
            <person name="O'Donnell K."/>
            <person name="Stajich J.E."/>
            <person name="Bonito G."/>
        </authorList>
    </citation>
    <scope>NUCLEOTIDE SEQUENCE</scope>
    <source>
        <strain evidence="3">NVP1</strain>
    </source>
</reference>
<dbReference type="InterPro" id="IPR006073">
    <property type="entry name" value="GTP-bd"/>
</dbReference>
<dbReference type="GO" id="GO:0002098">
    <property type="term" value="P:tRNA wobble uridine modification"/>
    <property type="evidence" value="ECO:0007669"/>
    <property type="project" value="TreeGrafter"/>
</dbReference>
<dbReference type="PANTHER" id="PTHR42714">
    <property type="entry name" value="TRNA MODIFICATION GTPASE GTPBP3"/>
    <property type="match status" value="1"/>
</dbReference>
<evidence type="ECO:0000256" key="1">
    <source>
        <dbReference type="SAM" id="MobiDB-lite"/>
    </source>
</evidence>
<dbReference type="SUPFAM" id="SSF52540">
    <property type="entry name" value="P-loop containing nucleoside triphosphate hydrolases"/>
    <property type="match status" value="2"/>
</dbReference>
<dbReference type="GO" id="GO:0005829">
    <property type="term" value="C:cytosol"/>
    <property type="evidence" value="ECO:0007669"/>
    <property type="project" value="TreeGrafter"/>
</dbReference>
<gene>
    <name evidence="3" type="ORF">BG006_002660</name>
</gene>
<protein>
    <recommendedName>
        <fullName evidence="2">G domain-containing protein</fullName>
    </recommendedName>
</protein>
<dbReference type="AlphaFoldDB" id="A0A9P5VGE2"/>
<feature type="domain" description="G" evidence="2">
    <location>
        <begin position="42"/>
        <end position="145"/>
    </location>
</feature>
<sequence>RKDPPAPQNPMNSTARSSRLNDGGQADRNTPPVDMDPIPTLLLLGNAGAGKSTLLTQLGGENFGSGVKFRQGFTKNVTPCEVELNGQRVRLMDVPGLFEPNNGETEFNAGQLTKALGQENYSYRIYFVLKASNRGPDDKEMVMMAKINECVKKYNGSAMSFGVIVNQMRGKEVEVMYEELARDNFKGMFAGLVIPGFTFDINIDSVITLHFDEEGLKENKVGSVLAEQISMVEATAITLKNGISFCNDDVNQYAAGRRGSASESHSKPPVHGNSGAGKSTLLTQLGATTFPSGAQFRKGYTKDVHEEEIMLGGEKVLLVDVPGLYEPNENETQFNARKLTQALSKGYDYKLYFVLKASNRGPNDYDLLMMSKINECIKQANGSRVSFRLIVNQIMDQGVYDMYKEGLQNDNCRSLFATMHAKIPGFSFDIQIDNVMLLMFDEKEVGRRGFADRIAEDVLKHKKYAIMIETALQIGELILQLFQAAMHATSTPFASAAATAADVVTVMAWKLYQAHRDSQCSI</sequence>
<dbReference type="CDD" id="cd00882">
    <property type="entry name" value="Ras_like_GTPase"/>
    <property type="match status" value="2"/>
</dbReference>
<accession>A0A9P5VGE2</accession>
<feature type="non-terminal residue" evidence="3">
    <location>
        <position position="522"/>
    </location>
</feature>
<dbReference type="GO" id="GO:0030488">
    <property type="term" value="P:tRNA methylation"/>
    <property type="evidence" value="ECO:0007669"/>
    <property type="project" value="TreeGrafter"/>
</dbReference>
<name>A0A9P5VGE2_9FUNG</name>
<feature type="domain" description="G" evidence="2">
    <location>
        <begin position="271"/>
        <end position="370"/>
    </location>
</feature>
<evidence type="ECO:0000259" key="2">
    <source>
        <dbReference type="Pfam" id="PF01926"/>
    </source>
</evidence>
<keyword evidence="4" id="KW-1185">Reference proteome</keyword>
<comment type="caution">
    <text evidence="3">The sequence shown here is derived from an EMBL/GenBank/DDBJ whole genome shotgun (WGS) entry which is preliminary data.</text>
</comment>
<dbReference type="InterPro" id="IPR027417">
    <property type="entry name" value="P-loop_NTPase"/>
</dbReference>
<organism evidence="3 4">
    <name type="scientific">Podila minutissima</name>
    <dbReference type="NCBI Taxonomy" id="64525"/>
    <lineage>
        <taxon>Eukaryota</taxon>
        <taxon>Fungi</taxon>
        <taxon>Fungi incertae sedis</taxon>
        <taxon>Mucoromycota</taxon>
        <taxon>Mortierellomycotina</taxon>
        <taxon>Mortierellomycetes</taxon>
        <taxon>Mortierellales</taxon>
        <taxon>Mortierellaceae</taxon>
        <taxon>Podila</taxon>
    </lineage>
</organism>
<feature type="compositionally biased region" description="Polar residues" evidence="1">
    <location>
        <begin position="9"/>
        <end position="20"/>
    </location>
</feature>
<dbReference type="GO" id="GO:0005525">
    <property type="term" value="F:GTP binding"/>
    <property type="evidence" value="ECO:0007669"/>
    <property type="project" value="InterPro"/>
</dbReference>
<dbReference type="Gene3D" id="3.40.50.300">
    <property type="entry name" value="P-loop containing nucleotide triphosphate hydrolases"/>
    <property type="match status" value="2"/>
</dbReference>
<dbReference type="Proteomes" id="UP000696485">
    <property type="component" value="Unassembled WGS sequence"/>
</dbReference>
<feature type="region of interest" description="Disordered" evidence="1">
    <location>
        <begin position="1"/>
        <end position="38"/>
    </location>
</feature>
<dbReference type="PANTHER" id="PTHR42714:SF2">
    <property type="entry name" value="TRNA MODIFICATION GTPASE GTPBP3, MITOCHONDRIAL"/>
    <property type="match status" value="1"/>
</dbReference>
<evidence type="ECO:0000313" key="4">
    <source>
        <dbReference type="Proteomes" id="UP000696485"/>
    </source>
</evidence>